<dbReference type="HOGENOM" id="CLU_1765086_0_0_7"/>
<keyword evidence="4" id="KW-1185">Reference proteome</keyword>
<keyword evidence="2" id="KW-0732">Signal</keyword>
<reference evidence="4" key="1">
    <citation type="journal article" date="2013" name="Stand. Genomic Sci.">
        <title>Complete genome sequence of Desulfocapsa sulfexigens, a marine deltaproteobacterium specialized in disproportionating inorganic sulfur compounds.</title>
        <authorList>
            <person name="Finster K.W."/>
            <person name="Kjeldsen K.U."/>
            <person name="Kube M."/>
            <person name="Reinhardt R."/>
            <person name="Mussmann M."/>
            <person name="Amann R."/>
            <person name="Schreiber L."/>
        </authorList>
    </citation>
    <scope>NUCLEOTIDE SEQUENCE [LARGE SCALE GENOMIC DNA]</scope>
    <source>
        <strain evidence="4">DSM 10523 / SB164P1</strain>
        <plasmid evidence="4">pDESSD</plasmid>
    </source>
</reference>
<feature type="signal peptide" evidence="2">
    <location>
        <begin position="1"/>
        <end position="20"/>
    </location>
</feature>
<sequence>MKKVIFIVSILAMLTVSAIARTWYDEDGNVISGSISSDGVFLTEKEIAEIEAKEAEARRKLSESTVTTKKTKERNYTSPSSGNFTRSYSSVKACYDIAAMAHLTAIRDSSVKESNYEHGVATIEFKSGRMVNYTCLDNVLMFTEIHK</sequence>
<name>M1PUW8_DESSD</name>
<feature type="chain" id="PRO_5004016543" description="DUF4124 domain-containing protein" evidence="2">
    <location>
        <begin position="21"/>
        <end position="147"/>
    </location>
</feature>
<evidence type="ECO:0000313" key="3">
    <source>
        <dbReference type="EMBL" id="AGF80121.1"/>
    </source>
</evidence>
<evidence type="ECO:0000256" key="2">
    <source>
        <dbReference type="SAM" id="SignalP"/>
    </source>
</evidence>
<dbReference type="KEGG" id="dsf:UWK_03612"/>
<dbReference type="AlphaFoldDB" id="M1PUW8"/>
<keyword evidence="3" id="KW-0614">Plasmid</keyword>
<gene>
    <name evidence="3" type="ordered locus">UWK_03612</name>
</gene>
<dbReference type="RefSeq" id="WP_015405803.1">
    <property type="nucleotide sequence ID" value="NC_020305.1"/>
</dbReference>
<dbReference type="EMBL" id="CP003986">
    <property type="protein sequence ID" value="AGF80121.1"/>
    <property type="molecule type" value="Genomic_DNA"/>
</dbReference>
<organism evidence="3 4">
    <name type="scientific">Desulfocapsa sulfexigens (strain DSM 10523 / SB164P1)</name>
    <dbReference type="NCBI Taxonomy" id="1167006"/>
    <lineage>
        <taxon>Bacteria</taxon>
        <taxon>Pseudomonadati</taxon>
        <taxon>Thermodesulfobacteriota</taxon>
        <taxon>Desulfobulbia</taxon>
        <taxon>Desulfobulbales</taxon>
        <taxon>Desulfocapsaceae</taxon>
        <taxon>Desulfocapsa</taxon>
    </lineage>
</organism>
<protein>
    <recommendedName>
        <fullName evidence="5">DUF4124 domain-containing protein</fullName>
    </recommendedName>
</protein>
<accession>M1PUW8</accession>
<proteinExistence type="predicted"/>
<feature type="region of interest" description="Disordered" evidence="1">
    <location>
        <begin position="59"/>
        <end position="82"/>
    </location>
</feature>
<evidence type="ECO:0000313" key="4">
    <source>
        <dbReference type="Proteomes" id="UP000011721"/>
    </source>
</evidence>
<geneLocation type="plasmid" evidence="4">
    <name>pDESSD</name>
</geneLocation>
<evidence type="ECO:0000256" key="1">
    <source>
        <dbReference type="SAM" id="MobiDB-lite"/>
    </source>
</evidence>
<dbReference type="PATRIC" id="fig|1167006.5.peg.3883"/>
<evidence type="ECO:0008006" key="5">
    <source>
        <dbReference type="Google" id="ProtNLM"/>
    </source>
</evidence>
<dbReference type="Proteomes" id="UP000011721">
    <property type="component" value="Plasmid unnamed"/>
</dbReference>